<evidence type="ECO:0008006" key="4">
    <source>
        <dbReference type="Google" id="ProtNLM"/>
    </source>
</evidence>
<keyword evidence="3" id="KW-1185">Reference proteome</keyword>
<keyword evidence="1" id="KW-0732">Signal</keyword>
<dbReference type="SUPFAM" id="SSF56925">
    <property type="entry name" value="OMPA-like"/>
    <property type="match status" value="1"/>
</dbReference>
<proteinExistence type="predicted"/>
<dbReference type="RefSeq" id="WP_254746386.1">
    <property type="nucleotide sequence ID" value="NZ_JANCLU010000032.1"/>
</dbReference>
<feature type="signal peptide" evidence="1">
    <location>
        <begin position="1"/>
        <end position="41"/>
    </location>
</feature>
<dbReference type="EMBL" id="JANCLU010000032">
    <property type="protein sequence ID" value="MCP8941007.1"/>
    <property type="molecule type" value="Genomic_DNA"/>
</dbReference>
<organism evidence="2 3">
    <name type="scientific">Alsobacter ponti</name>
    <dbReference type="NCBI Taxonomy" id="2962936"/>
    <lineage>
        <taxon>Bacteria</taxon>
        <taxon>Pseudomonadati</taxon>
        <taxon>Pseudomonadota</taxon>
        <taxon>Alphaproteobacteria</taxon>
        <taxon>Hyphomicrobiales</taxon>
        <taxon>Alsobacteraceae</taxon>
        <taxon>Alsobacter</taxon>
    </lineage>
</organism>
<accession>A0ABT1LHM3</accession>
<evidence type="ECO:0000256" key="1">
    <source>
        <dbReference type="SAM" id="SignalP"/>
    </source>
</evidence>
<name>A0ABT1LHM3_9HYPH</name>
<sequence>MTEWTRSGGAAARRSLERVLARGLATGAAALVCAISQAAVAADLGAPVAPAAPAPVVEPAPSWTFAVSVYGWASGIEGRVRTLPPLPAADINVGFDKLLQNLQGAVMASGEARYGRFVLFTDLIFSKIAPTLAPPDGYDRLKLESSSVIGLAAGGYRLYEGNGFTMDGLVGVRGFGMKNTLEAHDPINGYVSLSKSEVWADAVAGVRMRYEFTRSFSAIAVGFAGGGGSKYEWDLFGGLSYAFNETWGAFLGYRALKVDYKNGDFEYDVLQHGPILGVNIRF</sequence>
<comment type="caution">
    <text evidence="2">The sequence shown here is derived from an EMBL/GenBank/DDBJ whole genome shotgun (WGS) entry which is preliminary data.</text>
</comment>
<evidence type="ECO:0000313" key="3">
    <source>
        <dbReference type="Proteomes" id="UP001205890"/>
    </source>
</evidence>
<reference evidence="2 3" key="1">
    <citation type="submission" date="2022-07" db="EMBL/GenBank/DDBJ databases">
        <authorList>
            <person name="Li W.-J."/>
            <person name="Deng Q.-Q."/>
        </authorList>
    </citation>
    <scope>NUCLEOTIDE SEQUENCE [LARGE SCALE GENOMIC DNA]</scope>
    <source>
        <strain evidence="2 3">SYSU M60028</strain>
    </source>
</reference>
<dbReference type="Proteomes" id="UP001205890">
    <property type="component" value="Unassembled WGS sequence"/>
</dbReference>
<feature type="chain" id="PRO_5045759560" description="Outer membrane protein beta-barrel domain-containing protein" evidence="1">
    <location>
        <begin position="42"/>
        <end position="282"/>
    </location>
</feature>
<evidence type="ECO:0000313" key="2">
    <source>
        <dbReference type="EMBL" id="MCP8941007.1"/>
    </source>
</evidence>
<dbReference type="InterPro" id="IPR011250">
    <property type="entry name" value="OMP/PagP_B-barrel"/>
</dbReference>
<gene>
    <name evidence="2" type="ORF">NK718_20985</name>
</gene>
<protein>
    <recommendedName>
        <fullName evidence="4">Outer membrane protein beta-barrel domain-containing protein</fullName>
    </recommendedName>
</protein>